<feature type="transmembrane region" description="Helical" evidence="7">
    <location>
        <begin position="370"/>
        <end position="389"/>
    </location>
</feature>
<dbReference type="Gene3D" id="1.20.1740.10">
    <property type="entry name" value="Amino acid/polyamine transporter I"/>
    <property type="match status" value="1"/>
</dbReference>
<feature type="transmembrane region" description="Helical" evidence="7">
    <location>
        <begin position="310"/>
        <end position="333"/>
    </location>
</feature>
<feature type="transmembrane region" description="Helical" evidence="7">
    <location>
        <begin position="477"/>
        <end position="498"/>
    </location>
</feature>
<dbReference type="FunFam" id="1.20.1740.10:FF:000070">
    <property type="entry name" value="Amino acid transporter (Eurofung)"/>
    <property type="match status" value="1"/>
</dbReference>
<evidence type="ECO:0000313" key="10">
    <source>
        <dbReference type="Proteomes" id="UP001165205"/>
    </source>
</evidence>
<dbReference type="Proteomes" id="UP001165205">
    <property type="component" value="Unassembled WGS sequence"/>
</dbReference>
<sequence length="640" mass="69677">MIKAIKEDGIIQPPKSVSADKDEVGHVAEYNEQDHGADSELSRSLESRHLLMFSIGSSIGMALWLGSGTSLINGGPAAIFLGYCIAGSIAWALSQAIGELAVLYPLASAFPQWATKFIDKAPAFTVGWAYWFSASITLANELQGVVTVLSFWTQSVPTAVWLSVFLVVILIIVICAVKIFGEAEAVMSTIKLFWIVVVIISCIIISAGGAPNHHKTGFEYWNSMPFTNGFKGFLSVMGTCIFAMGGTEFSGIAAAEARNPLKSVPKAVNSIWLRLTLFYVVGGLMVTITVSPKDPDLFGGKGINASPYVIAFRNAGIPGLAHAMNAIIFISVVSSGNAQAYAATRTVVGLANIDMAPAIFKKCDRLGRPWAAIFITFLVGGGLCYLNVTNSGATVFGWFSNLTALCILWLWGTIFLSHLRFRMAWKAQGRSLDDLPWRSWAGLFGTVYGLAWCMLLVVVEFYLAVWPLNKKSSAENFFANYISIVAIVGLYVGSKIYYRGPLWIHANNIDLNTGRRHYMSEDLEARTKSSSGIKKIAGFIMGESKTSASPVTWSSKFLSDTTKGQLDYPANTETTLCIYIYDAGISPCSAFEYVSSDSNHTDNGQPYPNPSTIYLTGKPHSWDLIIHVSGYFTEMRRSAR</sequence>
<dbReference type="InterPro" id="IPR050524">
    <property type="entry name" value="APC_YAT"/>
</dbReference>
<keyword evidence="3 7" id="KW-0812">Transmembrane</keyword>
<feature type="transmembrane region" description="Helical" evidence="7">
    <location>
        <begin position="271"/>
        <end position="290"/>
    </location>
</feature>
<dbReference type="InterPro" id="IPR004840">
    <property type="entry name" value="Amino_acid_permease_CS"/>
</dbReference>
<feature type="transmembrane region" description="Helical" evidence="7">
    <location>
        <begin position="50"/>
        <end position="72"/>
    </location>
</feature>
<evidence type="ECO:0000256" key="1">
    <source>
        <dbReference type="ARBA" id="ARBA00004141"/>
    </source>
</evidence>
<keyword evidence="2" id="KW-0813">Transport</keyword>
<feature type="transmembrane region" description="Helical" evidence="7">
    <location>
        <begin position="440"/>
        <end position="465"/>
    </location>
</feature>
<feature type="transmembrane region" description="Helical" evidence="7">
    <location>
        <begin position="158"/>
        <end position="180"/>
    </location>
</feature>
<evidence type="ECO:0000256" key="7">
    <source>
        <dbReference type="SAM" id="Phobius"/>
    </source>
</evidence>
<feature type="transmembrane region" description="Helical" evidence="7">
    <location>
        <begin position="230"/>
        <end position="250"/>
    </location>
</feature>
<reference evidence="9" key="1">
    <citation type="submission" date="2023-04" db="EMBL/GenBank/DDBJ databases">
        <title>Aspergillus oryzae NBRC 4228.</title>
        <authorList>
            <person name="Ichikawa N."/>
            <person name="Sato H."/>
            <person name="Tonouchi N."/>
        </authorList>
    </citation>
    <scope>NUCLEOTIDE SEQUENCE</scope>
    <source>
        <strain evidence="9">NBRC 4228</strain>
    </source>
</reference>
<comment type="subcellular location">
    <subcellularLocation>
        <location evidence="1">Membrane</location>
        <topology evidence="1">Multi-pass membrane protein</topology>
    </subcellularLocation>
</comment>
<evidence type="ECO:0000256" key="3">
    <source>
        <dbReference type="ARBA" id="ARBA00022692"/>
    </source>
</evidence>
<feature type="transmembrane region" description="Helical" evidence="7">
    <location>
        <begin position="78"/>
        <end position="107"/>
    </location>
</feature>
<evidence type="ECO:0000313" key="9">
    <source>
        <dbReference type="EMBL" id="GMG25168.1"/>
    </source>
</evidence>
<dbReference type="AlphaFoldDB" id="A0AAN5BTP4"/>
<dbReference type="GO" id="GO:0015171">
    <property type="term" value="F:amino acid transmembrane transporter activity"/>
    <property type="evidence" value="ECO:0007669"/>
    <property type="project" value="TreeGrafter"/>
</dbReference>
<gene>
    <name evidence="9" type="ORF">Aory04_000227000</name>
</gene>
<protein>
    <submittedName>
        <fullName evidence="9">Unnamed protein product</fullName>
    </submittedName>
</protein>
<comment type="caution">
    <text evidence="9">The sequence shown here is derived from an EMBL/GenBank/DDBJ whole genome shotgun (WGS) entry which is preliminary data.</text>
</comment>
<dbReference type="PANTHER" id="PTHR43341">
    <property type="entry name" value="AMINO ACID PERMEASE"/>
    <property type="match status" value="1"/>
</dbReference>
<feature type="transmembrane region" description="Helical" evidence="7">
    <location>
        <begin position="128"/>
        <end position="152"/>
    </location>
</feature>
<feature type="transmembrane region" description="Helical" evidence="7">
    <location>
        <begin position="192"/>
        <end position="210"/>
    </location>
</feature>
<keyword evidence="5 7" id="KW-1133">Transmembrane helix</keyword>
<keyword evidence="4" id="KW-0029">Amino-acid transport</keyword>
<dbReference type="PROSITE" id="PS00218">
    <property type="entry name" value="AMINO_ACID_PERMEASE_1"/>
    <property type="match status" value="1"/>
</dbReference>
<evidence type="ECO:0000259" key="8">
    <source>
        <dbReference type="Pfam" id="PF00324"/>
    </source>
</evidence>
<dbReference type="PANTHER" id="PTHR43341:SF37">
    <property type="entry name" value="AMINO ACID TRANSPORTER (EUROFUNG)"/>
    <property type="match status" value="1"/>
</dbReference>
<feature type="domain" description="Amino acid permease/ SLC12A" evidence="8">
    <location>
        <begin position="49"/>
        <end position="499"/>
    </location>
</feature>
<keyword evidence="6 7" id="KW-0472">Membrane</keyword>
<dbReference type="EMBL" id="BSYA01000016">
    <property type="protein sequence ID" value="GMG25168.1"/>
    <property type="molecule type" value="Genomic_DNA"/>
</dbReference>
<evidence type="ECO:0000256" key="2">
    <source>
        <dbReference type="ARBA" id="ARBA00022448"/>
    </source>
</evidence>
<name>A0AAN5BTP4_ASPOZ</name>
<proteinExistence type="predicted"/>
<organism evidence="9 10">
    <name type="scientific">Aspergillus oryzae</name>
    <name type="common">Yellow koji mold</name>
    <dbReference type="NCBI Taxonomy" id="5062"/>
    <lineage>
        <taxon>Eukaryota</taxon>
        <taxon>Fungi</taxon>
        <taxon>Dikarya</taxon>
        <taxon>Ascomycota</taxon>
        <taxon>Pezizomycotina</taxon>
        <taxon>Eurotiomycetes</taxon>
        <taxon>Eurotiomycetidae</taxon>
        <taxon>Eurotiales</taxon>
        <taxon>Aspergillaceae</taxon>
        <taxon>Aspergillus</taxon>
        <taxon>Aspergillus subgen. Circumdati</taxon>
    </lineage>
</organism>
<evidence type="ECO:0000256" key="5">
    <source>
        <dbReference type="ARBA" id="ARBA00022989"/>
    </source>
</evidence>
<dbReference type="Pfam" id="PF00324">
    <property type="entry name" value="AA_permease"/>
    <property type="match status" value="1"/>
</dbReference>
<accession>A0AAN5BTP4</accession>
<evidence type="ECO:0000256" key="4">
    <source>
        <dbReference type="ARBA" id="ARBA00022970"/>
    </source>
</evidence>
<feature type="transmembrane region" description="Helical" evidence="7">
    <location>
        <begin position="395"/>
        <end position="419"/>
    </location>
</feature>
<evidence type="ECO:0000256" key="6">
    <source>
        <dbReference type="ARBA" id="ARBA00023136"/>
    </source>
</evidence>
<dbReference type="GO" id="GO:0016020">
    <property type="term" value="C:membrane"/>
    <property type="evidence" value="ECO:0007669"/>
    <property type="project" value="UniProtKB-SubCell"/>
</dbReference>
<dbReference type="InterPro" id="IPR004841">
    <property type="entry name" value="AA-permease/SLC12A_dom"/>
</dbReference>